<comment type="caution">
    <text evidence="1">The sequence shown here is derived from an EMBL/GenBank/DDBJ whole genome shotgun (WGS) entry which is preliminary data.</text>
</comment>
<protein>
    <submittedName>
        <fullName evidence="1">Uncharacterized protein</fullName>
    </submittedName>
</protein>
<keyword evidence="2" id="KW-1185">Reference proteome</keyword>
<dbReference type="AlphaFoldDB" id="A0AA39IV67"/>
<name>A0AA39IV67_9AGAR</name>
<sequence length="151" mass="17236">MRRVWPKCLPRLVQWSLGEQFRQWDFLKRVLAVVVIGELRNMLGYGDDKESLPRYDYEPYTAAANQLPWLHEVSSSGSSSDGEPNAVEYSQVAAHPKFQEFLNSVYPSQEDVENAYSHLHPDIQSTPSSVESLLRELGQVAREDELGSIIR</sequence>
<dbReference type="Proteomes" id="UP001175226">
    <property type="component" value="Unassembled WGS sequence"/>
</dbReference>
<reference evidence="1" key="1">
    <citation type="submission" date="2023-06" db="EMBL/GenBank/DDBJ databases">
        <authorList>
            <consortium name="Lawrence Berkeley National Laboratory"/>
            <person name="Ahrendt S."/>
            <person name="Sahu N."/>
            <person name="Indic B."/>
            <person name="Wong-Bajracharya J."/>
            <person name="Merenyi Z."/>
            <person name="Ke H.-M."/>
            <person name="Monk M."/>
            <person name="Kocsube S."/>
            <person name="Drula E."/>
            <person name="Lipzen A."/>
            <person name="Balint B."/>
            <person name="Henrissat B."/>
            <person name="Andreopoulos B."/>
            <person name="Martin F.M."/>
            <person name="Harder C.B."/>
            <person name="Rigling D."/>
            <person name="Ford K.L."/>
            <person name="Foster G.D."/>
            <person name="Pangilinan J."/>
            <person name="Papanicolaou A."/>
            <person name="Barry K."/>
            <person name="LaButti K."/>
            <person name="Viragh M."/>
            <person name="Koriabine M."/>
            <person name="Yan M."/>
            <person name="Riley R."/>
            <person name="Champramary S."/>
            <person name="Plett K.L."/>
            <person name="Tsai I.J."/>
            <person name="Slot J."/>
            <person name="Sipos G."/>
            <person name="Plett J."/>
            <person name="Nagy L.G."/>
            <person name="Grigoriev I.V."/>
        </authorList>
    </citation>
    <scope>NUCLEOTIDE SEQUENCE</scope>
    <source>
        <strain evidence="1">FPL87.14</strain>
    </source>
</reference>
<evidence type="ECO:0000313" key="2">
    <source>
        <dbReference type="Proteomes" id="UP001175226"/>
    </source>
</evidence>
<proteinExistence type="predicted"/>
<evidence type="ECO:0000313" key="1">
    <source>
        <dbReference type="EMBL" id="KAK0431050.1"/>
    </source>
</evidence>
<gene>
    <name evidence="1" type="ORF">EV421DRAFT_1855200</name>
</gene>
<accession>A0AA39IV67</accession>
<organism evidence="1 2">
    <name type="scientific">Armillaria borealis</name>
    <dbReference type="NCBI Taxonomy" id="47425"/>
    <lineage>
        <taxon>Eukaryota</taxon>
        <taxon>Fungi</taxon>
        <taxon>Dikarya</taxon>
        <taxon>Basidiomycota</taxon>
        <taxon>Agaricomycotina</taxon>
        <taxon>Agaricomycetes</taxon>
        <taxon>Agaricomycetidae</taxon>
        <taxon>Agaricales</taxon>
        <taxon>Marasmiineae</taxon>
        <taxon>Physalacriaceae</taxon>
        <taxon>Armillaria</taxon>
    </lineage>
</organism>
<dbReference type="EMBL" id="JAUEPT010000124">
    <property type="protein sequence ID" value="KAK0431050.1"/>
    <property type="molecule type" value="Genomic_DNA"/>
</dbReference>